<dbReference type="Gene3D" id="3.40.50.1820">
    <property type="entry name" value="alpha/beta hydrolase"/>
    <property type="match status" value="1"/>
</dbReference>
<evidence type="ECO:0000313" key="4">
    <source>
        <dbReference type="EMBL" id="KEF39165.1"/>
    </source>
</evidence>
<sequence length="257" mass="28571">MTINKYEVIPGAESFYIKGNEIGILLIHGFVGTPQSVKFVGNHLAEKGFTVYAPRLKGHGTHSDELVETTFQDWLTELEHAYDKLKSTCSHVFIAGQSMGGVLSLILANKVNPAGVITINAAFSVPGYELYKEAHDFDYVQEGKPDIKDDSIIEITYPAVPVHAIKQLLTVIKIGKENLSRVTSPLLLFKSLDDHVVPAESTDYVYHNVSSWSKKIVELTNSYHVATMDFDKFNIVEYTEGFIRKTVINALSGYKVS</sequence>
<evidence type="ECO:0000256" key="1">
    <source>
        <dbReference type="PIRSR" id="PIRSR017388-1"/>
    </source>
</evidence>
<feature type="active site" description="Nucleophile" evidence="1">
    <location>
        <position position="98"/>
    </location>
</feature>
<dbReference type="Proteomes" id="UP000027936">
    <property type="component" value="Unassembled WGS sequence"/>
</dbReference>
<keyword evidence="4" id="KW-0378">Hydrolase</keyword>
<dbReference type="OrthoDB" id="9786110at2"/>
<feature type="active site" description="Charge relay system" evidence="1">
    <location>
        <position position="194"/>
    </location>
</feature>
<feature type="binding site" evidence="2">
    <location>
        <position position="30"/>
    </location>
    <ligand>
        <name>substrate</name>
    </ligand>
</feature>
<feature type="active site" description="Charge relay system" evidence="1">
    <location>
        <position position="224"/>
    </location>
</feature>
<feature type="binding site" evidence="2">
    <location>
        <position position="99"/>
    </location>
    <ligand>
        <name>substrate</name>
    </ligand>
</feature>
<dbReference type="InterPro" id="IPR022742">
    <property type="entry name" value="Hydrolase_4"/>
</dbReference>
<reference evidence="4 5" key="1">
    <citation type="submission" date="2014-04" db="EMBL/GenBank/DDBJ databases">
        <title>Draft genome sequence of Bacillus azotoformans MEV2011, a (co-) denitrifying strain unable to grow in the presence of oxygen.</title>
        <authorList>
            <person name="Nielsen M."/>
            <person name="Schreiber L."/>
            <person name="Finster K."/>
            <person name="Schramm A."/>
        </authorList>
    </citation>
    <scope>NUCLEOTIDE SEQUENCE [LARGE SCALE GENOMIC DNA]</scope>
    <source>
        <strain evidence="4 5">MEV2011</strain>
    </source>
</reference>
<evidence type="ECO:0000259" key="3">
    <source>
        <dbReference type="Pfam" id="PF12146"/>
    </source>
</evidence>
<protein>
    <submittedName>
        <fullName evidence="4">Esterase/lipase</fullName>
        <ecNumber evidence="4">3.1.1.1</ecNumber>
    </submittedName>
</protein>
<feature type="domain" description="Serine aminopeptidase S33" evidence="3">
    <location>
        <begin position="24"/>
        <end position="229"/>
    </location>
</feature>
<organism evidence="4 5">
    <name type="scientific">Schinkia azotoformans MEV2011</name>
    <dbReference type="NCBI Taxonomy" id="1348973"/>
    <lineage>
        <taxon>Bacteria</taxon>
        <taxon>Bacillati</taxon>
        <taxon>Bacillota</taxon>
        <taxon>Bacilli</taxon>
        <taxon>Bacillales</taxon>
        <taxon>Bacillaceae</taxon>
        <taxon>Calidifontibacillus/Schinkia group</taxon>
        <taxon>Schinkia</taxon>
    </lineage>
</organism>
<evidence type="ECO:0000256" key="2">
    <source>
        <dbReference type="PIRSR" id="PIRSR017388-2"/>
    </source>
</evidence>
<gene>
    <name evidence="4" type="ORF">M670_01555</name>
</gene>
<proteinExistence type="predicted"/>
<dbReference type="EMBL" id="JJRY01000004">
    <property type="protein sequence ID" value="KEF39165.1"/>
    <property type="molecule type" value="Genomic_DNA"/>
</dbReference>
<dbReference type="AlphaFoldDB" id="A0A072P101"/>
<dbReference type="InterPro" id="IPR051044">
    <property type="entry name" value="MAG_DAG_Lipase"/>
</dbReference>
<name>A0A072P101_SCHAZ</name>
<dbReference type="PIRSF" id="PIRSF017388">
    <property type="entry name" value="Esterase_lipase"/>
    <property type="match status" value="1"/>
</dbReference>
<dbReference type="PANTHER" id="PTHR11614">
    <property type="entry name" value="PHOSPHOLIPASE-RELATED"/>
    <property type="match status" value="1"/>
</dbReference>
<accession>A0A072P101</accession>
<dbReference type="EC" id="3.1.1.1" evidence="4"/>
<dbReference type="ESTHER" id="bacaz-k6cbc6">
    <property type="family name" value="CarbLipBact_2"/>
</dbReference>
<dbReference type="InterPro" id="IPR012354">
    <property type="entry name" value="Esterase_lipase"/>
</dbReference>
<dbReference type="GO" id="GO:0106435">
    <property type="term" value="F:carboxylesterase activity"/>
    <property type="evidence" value="ECO:0007669"/>
    <property type="project" value="UniProtKB-EC"/>
</dbReference>
<comment type="caution">
    <text evidence="4">The sequence shown here is derived from an EMBL/GenBank/DDBJ whole genome shotgun (WGS) entry which is preliminary data.</text>
</comment>
<dbReference type="InterPro" id="IPR029058">
    <property type="entry name" value="AB_hydrolase_fold"/>
</dbReference>
<dbReference type="SUPFAM" id="SSF53474">
    <property type="entry name" value="alpha/beta-Hydrolases"/>
    <property type="match status" value="1"/>
</dbReference>
<dbReference type="Pfam" id="PF12146">
    <property type="entry name" value="Hydrolase_4"/>
    <property type="match status" value="1"/>
</dbReference>
<dbReference type="RefSeq" id="WP_051678111.1">
    <property type="nucleotide sequence ID" value="NZ_JJRY01000004.1"/>
</dbReference>
<evidence type="ECO:0000313" key="5">
    <source>
        <dbReference type="Proteomes" id="UP000027936"/>
    </source>
</evidence>
<dbReference type="PATRIC" id="fig|1348973.3.peg.1518"/>